<dbReference type="EMBL" id="BGPR01007289">
    <property type="protein sequence ID" value="GBN25788.1"/>
    <property type="molecule type" value="Genomic_DNA"/>
</dbReference>
<sequence>MFTSRRLRTTLCFTFAPEPEKTSKSWLNRYKKQLQTSISKSAYMLIEKLVRGPTIKWGTQSIKRTRTIKYLRTFFYENLNWAAHIKHQDMKAVLTHQRMAIIVGEAWGLKQEHRRILYSTVAERMILYGAAA</sequence>
<organism evidence="1 2">
    <name type="scientific">Araneus ventricosus</name>
    <name type="common">Orbweaver spider</name>
    <name type="synonym">Epeira ventricosa</name>
    <dbReference type="NCBI Taxonomy" id="182803"/>
    <lineage>
        <taxon>Eukaryota</taxon>
        <taxon>Metazoa</taxon>
        <taxon>Ecdysozoa</taxon>
        <taxon>Arthropoda</taxon>
        <taxon>Chelicerata</taxon>
        <taxon>Arachnida</taxon>
        <taxon>Araneae</taxon>
        <taxon>Araneomorphae</taxon>
        <taxon>Entelegynae</taxon>
        <taxon>Araneoidea</taxon>
        <taxon>Araneidae</taxon>
        <taxon>Araneus</taxon>
    </lineage>
</organism>
<dbReference type="Proteomes" id="UP000499080">
    <property type="component" value="Unassembled WGS sequence"/>
</dbReference>
<protein>
    <submittedName>
        <fullName evidence="1">Uncharacterized protein</fullName>
    </submittedName>
</protein>
<evidence type="ECO:0000313" key="2">
    <source>
        <dbReference type="Proteomes" id="UP000499080"/>
    </source>
</evidence>
<comment type="caution">
    <text evidence="1">The sequence shown here is derived from an EMBL/GenBank/DDBJ whole genome shotgun (WGS) entry which is preliminary data.</text>
</comment>
<proteinExistence type="predicted"/>
<dbReference type="OrthoDB" id="411871at2759"/>
<dbReference type="AlphaFoldDB" id="A0A4Y2MF84"/>
<keyword evidence="2" id="KW-1185">Reference proteome</keyword>
<evidence type="ECO:0000313" key="1">
    <source>
        <dbReference type="EMBL" id="GBN25788.1"/>
    </source>
</evidence>
<reference evidence="1 2" key="1">
    <citation type="journal article" date="2019" name="Sci. Rep.">
        <title>Orb-weaving spider Araneus ventricosus genome elucidates the spidroin gene catalogue.</title>
        <authorList>
            <person name="Kono N."/>
            <person name="Nakamura H."/>
            <person name="Ohtoshi R."/>
            <person name="Moran D.A.P."/>
            <person name="Shinohara A."/>
            <person name="Yoshida Y."/>
            <person name="Fujiwara M."/>
            <person name="Mori M."/>
            <person name="Tomita M."/>
            <person name="Arakawa K."/>
        </authorList>
    </citation>
    <scope>NUCLEOTIDE SEQUENCE [LARGE SCALE GENOMIC DNA]</scope>
</reference>
<accession>A0A4Y2MF84</accession>
<name>A0A4Y2MF84_ARAVE</name>
<gene>
    <name evidence="1" type="ORF">AVEN_59436_1</name>
</gene>